<accession>A0ABP8WVD0</accession>
<dbReference type="InterPro" id="IPR002818">
    <property type="entry name" value="DJ-1/PfpI"/>
</dbReference>
<dbReference type="CDD" id="cd03139">
    <property type="entry name" value="GATase1_PfpI_2"/>
    <property type="match status" value="1"/>
</dbReference>
<comment type="caution">
    <text evidence="2">The sequence shown here is derived from an EMBL/GenBank/DDBJ whole genome shotgun (WGS) entry which is preliminary data.</text>
</comment>
<dbReference type="InterPro" id="IPR052158">
    <property type="entry name" value="INH-QAR"/>
</dbReference>
<dbReference type="PANTHER" id="PTHR43130:SF3">
    <property type="entry name" value="HTH-TYPE TRANSCRIPTIONAL REGULATOR RV1931C"/>
    <property type="match status" value="1"/>
</dbReference>
<evidence type="ECO:0000313" key="2">
    <source>
        <dbReference type="EMBL" id="GAA4696178.1"/>
    </source>
</evidence>
<reference evidence="3" key="1">
    <citation type="journal article" date="2019" name="Int. J. Syst. Evol. Microbiol.">
        <title>The Global Catalogue of Microorganisms (GCM) 10K type strain sequencing project: providing services to taxonomists for standard genome sequencing and annotation.</title>
        <authorList>
            <consortium name="The Broad Institute Genomics Platform"/>
            <consortium name="The Broad Institute Genome Sequencing Center for Infectious Disease"/>
            <person name="Wu L."/>
            <person name="Ma J."/>
        </authorList>
    </citation>
    <scope>NUCLEOTIDE SEQUENCE [LARGE SCALE GENOMIC DNA]</scope>
    <source>
        <strain evidence="3">JCM 18127</strain>
    </source>
</reference>
<evidence type="ECO:0000259" key="1">
    <source>
        <dbReference type="Pfam" id="PF01965"/>
    </source>
</evidence>
<organism evidence="2 3">
    <name type="scientific">Nocardioides nanhaiensis</name>
    <dbReference type="NCBI Taxonomy" id="1476871"/>
    <lineage>
        <taxon>Bacteria</taxon>
        <taxon>Bacillati</taxon>
        <taxon>Actinomycetota</taxon>
        <taxon>Actinomycetes</taxon>
        <taxon>Propionibacteriales</taxon>
        <taxon>Nocardioidaceae</taxon>
        <taxon>Nocardioides</taxon>
    </lineage>
</organism>
<feature type="domain" description="DJ-1/PfpI" evidence="1">
    <location>
        <begin position="5"/>
        <end position="174"/>
    </location>
</feature>
<proteinExistence type="predicted"/>
<dbReference type="Pfam" id="PF01965">
    <property type="entry name" value="DJ-1_PfpI"/>
    <property type="match status" value="1"/>
</dbReference>
<dbReference type="Proteomes" id="UP001500621">
    <property type="component" value="Unassembled WGS sequence"/>
</dbReference>
<gene>
    <name evidence="2" type="ORF">GCM10023226_38230</name>
</gene>
<evidence type="ECO:0000313" key="3">
    <source>
        <dbReference type="Proteomes" id="UP001500621"/>
    </source>
</evidence>
<dbReference type="PANTHER" id="PTHR43130">
    <property type="entry name" value="ARAC-FAMILY TRANSCRIPTIONAL REGULATOR"/>
    <property type="match status" value="1"/>
</dbReference>
<dbReference type="SUPFAM" id="SSF52317">
    <property type="entry name" value="Class I glutamine amidotransferase-like"/>
    <property type="match status" value="1"/>
</dbReference>
<name>A0ABP8WVD0_9ACTN</name>
<sequence>MTRTRVGLLAFETCDAMDLIGPYEVLLTANRLRARAGEPESFEVVVVGEPEVQVYGAMGVRPHVGVADVGELDVLVVPGAIDVEAARPEEAIRELAPRSRVLASVCTGAFFLQRLGLLGDRPVTTHWEDVPLLRDLVADVGASVRDDVRWVDAGTLVTSGGISSGIAMALHLVARFAGHDLAEATARQIDYVWTEQR</sequence>
<dbReference type="RefSeq" id="WP_345269619.1">
    <property type="nucleotide sequence ID" value="NZ_BAABIM010000004.1"/>
</dbReference>
<dbReference type="EMBL" id="BAABIM010000004">
    <property type="protein sequence ID" value="GAA4696178.1"/>
    <property type="molecule type" value="Genomic_DNA"/>
</dbReference>
<keyword evidence="3" id="KW-1185">Reference proteome</keyword>
<dbReference type="Gene3D" id="3.40.50.880">
    <property type="match status" value="1"/>
</dbReference>
<dbReference type="InterPro" id="IPR029062">
    <property type="entry name" value="Class_I_gatase-like"/>
</dbReference>
<protein>
    <submittedName>
        <fullName evidence="2">DJ-1/PfpI family protein</fullName>
    </submittedName>
</protein>